<keyword evidence="1" id="KW-0863">Zinc-finger</keyword>
<dbReference type="PANTHER" id="PTHR31511:SF12">
    <property type="entry name" value="RHO TERMINATION FACTOR N-TERMINAL DOMAIN-CONTAINING PROTEIN"/>
    <property type="match status" value="1"/>
</dbReference>
<evidence type="ECO:0000259" key="2">
    <source>
        <dbReference type="PROSITE" id="PS50157"/>
    </source>
</evidence>
<dbReference type="Pfam" id="PF02945">
    <property type="entry name" value="Endonuclease_7"/>
    <property type="match status" value="1"/>
</dbReference>
<comment type="caution">
    <text evidence="3">The sequence shown here is derived from an EMBL/GenBank/DDBJ whole genome shotgun (WGS) entry which is preliminary data.</text>
</comment>
<keyword evidence="4" id="KW-1185">Reference proteome</keyword>
<dbReference type="GO" id="GO:0008270">
    <property type="term" value="F:zinc ion binding"/>
    <property type="evidence" value="ECO:0007669"/>
    <property type="project" value="UniProtKB-KW"/>
</dbReference>
<proteinExistence type="predicted"/>
<dbReference type="SUPFAM" id="SSF57667">
    <property type="entry name" value="beta-beta-alpha zinc fingers"/>
    <property type="match status" value="1"/>
</dbReference>
<keyword evidence="1" id="KW-0479">Metal-binding</keyword>
<dbReference type="InterPro" id="IPR013087">
    <property type="entry name" value="Znf_C2H2_type"/>
</dbReference>
<evidence type="ECO:0000313" key="4">
    <source>
        <dbReference type="Proteomes" id="UP001160148"/>
    </source>
</evidence>
<dbReference type="PANTHER" id="PTHR31511">
    <property type="entry name" value="PROTEIN CBG23764"/>
    <property type="match status" value="1"/>
</dbReference>
<gene>
    <name evidence="3" type="ORF">MEUPH1_LOCUS14491</name>
</gene>
<dbReference type="Proteomes" id="UP001160148">
    <property type="component" value="Unassembled WGS sequence"/>
</dbReference>
<reference evidence="3 4" key="1">
    <citation type="submission" date="2023-01" db="EMBL/GenBank/DDBJ databases">
        <authorList>
            <person name="Whitehead M."/>
        </authorList>
    </citation>
    <scope>NUCLEOTIDE SEQUENCE [LARGE SCALE GENOMIC DNA]</scope>
</reference>
<dbReference type="SUPFAM" id="SSF53098">
    <property type="entry name" value="Ribonuclease H-like"/>
    <property type="match status" value="1"/>
</dbReference>
<dbReference type="EMBL" id="CARXXK010000002">
    <property type="protein sequence ID" value="CAI6359040.1"/>
    <property type="molecule type" value="Genomic_DNA"/>
</dbReference>
<dbReference type="InterPro" id="IPR004211">
    <property type="entry name" value="Endonuclease_7"/>
</dbReference>
<dbReference type="InterPro" id="IPR012337">
    <property type="entry name" value="RNaseH-like_sf"/>
</dbReference>
<dbReference type="InterPro" id="IPR043502">
    <property type="entry name" value="DNA/RNA_pol_sf"/>
</dbReference>
<dbReference type="Gene3D" id="3.40.1800.10">
    <property type="entry name" value="His-Me finger endonucleases"/>
    <property type="match status" value="1"/>
</dbReference>
<dbReference type="SMART" id="SM00355">
    <property type="entry name" value="ZnF_C2H2"/>
    <property type="match status" value="2"/>
</dbReference>
<dbReference type="GO" id="GO:0042575">
    <property type="term" value="C:DNA polymerase complex"/>
    <property type="evidence" value="ECO:0007669"/>
    <property type="project" value="UniProtKB-ARBA"/>
</dbReference>
<protein>
    <recommendedName>
        <fullName evidence="2">C2H2-type domain-containing protein</fullName>
    </recommendedName>
</protein>
<dbReference type="InterPro" id="IPR036236">
    <property type="entry name" value="Znf_C2H2_sf"/>
</dbReference>
<evidence type="ECO:0000256" key="1">
    <source>
        <dbReference type="PROSITE-ProRule" id="PRU00042"/>
    </source>
</evidence>
<name>A0AAV0WSK5_9HEMI</name>
<dbReference type="InterPro" id="IPR038563">
    <property type="entry name" value="Endonuclease_7_sf"/>
</dbReference>
<dbReference type="SUPFAM" id="SSF54060">
    <property type="entry name" value="His-Me finger endonucleases"/>
    <property type="match status" value="1"/>
</dbReference>
<dbReference type="Gene3D" id="3.30.160.60">
    <property type="entry name" value="Classic Zinc Finger"/>
    <property type="match status" value="2"/>
</dbReference>
<dbReference type="PROSITE" id="PS50157">
    <property type="entry name" value="ZINC_FINGER_C2H2_2"/>
    <property type="match status" value="2"/>
</dbReference>
<evidence type="ECO:0000313" key="3">
    <source>
        <dbReference type="EMBL" id="CAI6359040.1"/>
    </source>
</evidence>
<organism evidence="3 4">
    <name type="scientific">Macrosiphum euphorbiae</name>
    <name type="common">potato aphid</name>
    <dbReference type="NCBI Taxonomy" id="13131"/>
    <lineage>
        <taxon>Eukaryota</taxon>
        <taxon>Metazoa</taxon>
        <taxon>Ecdysozoa</taxon>
        <taxon>Arthropoda</taxon>
        <taxon>Hexapoda</taxon>
        <taxon>Insecta</taxon>
        <taxon>Pterygota</taxon>
        <taxon>Neoptera</taxon>
        <taxon>Paraneoptera</taxon>
        <taxon>Hemiptera</taxon>
        <taxon>Sternorrhyncha</taxon>
        <taxon>Aphidomorpha</taxon>
        <taxon>Aphidoidea</taxon>
        <taxon>Aphididae</taxon>
        <taxon>Macrosiphini</taxon>
        <taxon>Macrosiphum</taxon>
    </lineage>
</organism>
<dbReference type="InterPro" id="IPR044925">
    <property type="entry name" value="His-Me_finger_sf"/>
</dbReference>
<feature type="domain" description="C2H2-type" evidence="2">
    <location>
        <begin position="2"/>
        <end position="29"/>
    </location>
</feature>
<feature type="domain" description="C2H2-type" evidence="2">
    <location>
        <begin position="29"/>
        <end position="52"/>
    </location>
</feature>
<sequence>MFKCEQCPSVFTAKRSLIRHEKTHAGIRFPCTACPSAFSYKNNLSKHLKNIHGIVNVPPHLRPIPAAPITTQPAPAQQVQIAPQIFVPDAPAGGSNMLTEDEICMNAMDEFEDTDSYTVTVNGKRVSTANTTSAARAKKTRMDMVKVPGFVEILSSASRKIVWYYVKNIGNTTIYSDFLRPLMPEIENLLNTRVQQGPIKFNLKLEATYNRPNVPNSSENRAFKTVAVEIFSDSDISTIIERAYIKLLKEEEEYKSRGSGFTLETIDGLLLGIYNYTPLTGSSYIELPAYIDRKRATINPQNTDQQCFKWAILARHVTGPSAFRIGENYKKHEGKYNFDGISFPTPLSDISKFEKNNINVSINVYGVEKKFQPPRKYPTYEVYPLRVIDEEKSDHFDLLLVTDGDTSHYIYISNFSRLVRAQKTRHNGGVIFCKRCFTSFDSQNCKYKLSGQEALDQHKLICEAHKPILPEMPKEGDCVEFRAWKKTVRHPFVIYADFESLLVKTEEKRGDSTTVTQKHEAMSYGFLVKASDDVPVELLAEYEIPAGPVIYRGSEDRTDVAKHFVESIVDVSLKIENLMKTNTPIIISEDEEKTHQECIECNLCKCILVGGDKVRDHDHLTGEFRQTLCSRCNLELQQPKFVPVFFHNLTNYDSHFIITELGYDTQTINVIPNSEEKFISFTKHISSTFTVRFIDTFRFMASSLSSLAENLITPEHDNFRETAKHFVAGDMPLVTRKGVYPYEYTDSWERLEETRLPSKRDFYSTLTETGIKEKEFEHAKEVWDHFDCETLGDYSDLYLKIDVLLLADVFENFRDVCMRTYNLDAAHYFTAPGLSFDAMLKFTGQKLQLLHDYDMLLMFENGIRGGLVQASKRYAKANNNKTPGYDDTKEKSWIIYQDCNNLYGWAMSQYMPYGGFNWVEPTLNGLDDLDDTSPIGRVYEVDVSYPQNLHDRHNDLPFLPQNSVPRGSKVRKLMGTFEEKKNYIVHYRNLQQAIKNGLIVEKVHRVIQFNQSDWLAKYIKLNTEMRKKARNDFEKDFFKLMNNAVFGKTMQSKRKEMKMELVSCERRLQKLINKSTFKHCTNYNEDLNAVALENKIIKFDKPIYIGFAVLDVSKTLMYDYHYNVMQTHYGDNIKLMYTDTDSLVYHIQTDDFYVDLAANSSLLDRMDTANLPTDHPCYVASRKKNPGFFSDEVDANIITEFCALRAKSYAFNIYAGPEDRVGGGEKIKAKGIRSHVVKNHMTLEDHRKCLFGEEGVELYTDNVSIRSFNHQLVTLKTKKLTYNSYDDKRVVLEDKVHTLAHGHYSIEGDDIWPELEEDGGNWNEEEKGLMRDLLHYIA</sequence>
<accession>A0AAV0WSK5</accession>
<dbReference type="SUPFAM" id="SSF56672">
    <property type="entry name" value="DNA/RNA polymerases"/>
    <property type="match status" value="1"/>
</dbReference>
<dbReference type="GO" id="GO:0071897">
    <property type="term" value="P:DNA biosynthetic process"/>
    <property type="evidence" value="ECO:0007669"/>
    <property type="project" value="UniProtKB-ARBA"/>
</dbReference>
<dbReference type="PROSITE" id="PS00028">
    <property type="entry name" value="ZINC_FINGER_C2H2_1"/>
    <property type="match status" value="2"/>
</dbReference>
<keyword evidence="1" id="KW-0862">Zinc</keyword>